<feature type="compositionally biased region" description="Basic and acidic residues" evidence="20">
    <location>
        <begin position="1615"/>
        <end position="1631"/>
    </location>
</feature>
<evidence type="ECO:0000256" key="6">
    <source>
        <dbReference type="ARBA" id="ARBA00022490"/>
    </source>
</evidence>
<evidence type="ECO:0000256" key="18">
    <source>
        <dbReference type="ARBA" id="ARBA00047886"/>
    </source>
</evidence>
<dbReference type="Pfam" id="PF03033">
    <property type="entry name" value="Glyco_transf_28"/>
    <property type="match status" value="1"/>
</dbReference>
<feature type="compositionally biased region" description="Basic and acidic residues" evidence="20">
    <location>
        <begin position="661"/>
        <end position="682"/>
    </location>
</feature>
<dbReference type="SUPFAM" id="SSF50729">
    <property type="entry name" value="PH domain-like"/>
    <property type="match status" value="1"/>
</dbReference>
<dbReference type="GO" id="GO:0005975">
    <property type="term" value="P:carbohydrate metabolic process"/>
    <property type="evidence" value="ECO:0007669"/>
    <property type="project" value="InterPro"/>
</dbReference>
<feature type="compositionally biased region" description="Acidic residues" evidence="20">
    <location>
        <begin position="1581"/>
        <end position="1593"/>
    </location>
</feature>
<evidence type="ECO:0000313" key="22">
    <source>
        <dbReference type="EMBL" id="TNY24234.1"/>
    </source>
</evidence>
<evidence type="ECO:0000256" key="2">
    <source>
        <dbReference type="ARBA" id="ARBA00004496"/>
    </source>
</evidence>
<keyword evidence="14" id="KW-0472">Membrane</keyword>
<feature type="compositionally biased region" description="Acidic residues" evidence="20">
    <location>
        <begin position="1603"/>
        <end position="1614"/>
    </location>
</feature>
<sequence>MGAPEGDRPPPSAFPPHRHTSGDAQPGLQGEGYAGWGEGSRRFGGMAQAGLRDPNQEQHLSRSPSPSPAPTPARGSGQARPAAVSRTPSSDSVSSTSSASSAGSTSSFESDIGLSTGPRSIRQEVSDTEADAGAGIGGAGYGRAVTSLDEDEAQRLQEERHKKARAAGDDSSKSYHSGMGQGYMRMIHALAQDDEEEERRAQHDKKKKKHDKRRRARKSKHLSRSAGDSPAGSATADAGAAPPSPSQLASADFADPDKSSSPSVSTSQQGPDLADFVSGPERAAQNPSLLRCDSGVHRAQDHPPRRGDRSRARGESDLSQSSIFAIHRPIERRRKTLEDVRSSQGGEGAVAQAEQEEEEENDAGDEGEDEDGVQRTDEEGGSREDRRRREREKRLARREKLAEKLMDVFGLDEPEEVVAEYPCWLFRAILLQGFLYVTAGHLCFYAYLAQKEGATVRSGSLSVRSSRTRRYSKHWFVLKDSVFSWFPSSTDPYFPDGHIDLHYAISVEPSQFHSHHFKVATADKKWHFSADSEASRDEWVKTLKKGVFRCQNEGESVKIAIPLETIIDVEKSSSLEFAETIRVRVYDADEGYSIDEYWLSYFKDLDGALDKITTVLEAFREHHPQGGNTGAPPAVAGAPGAAPEVEDTTKQMQTTDLGDTDQVRAAEGEHDEQHGDAHEQQQKNRSRTLTERVSSVLSPRGRSSSRSSRKDAAAAEPQHDKPAAATAVPPKLRISTEATRASTPTPTSGSVATLRPPSASGDDAGVDGVSPMAAAAGSAPLPPPVGAQPEMEHDGTVPNLAPASPEPLPEPEAVVAAEQQEPAPAAAPDAAAPPPPRQHTYPPEPSPGAPRASAKEEPKRGRTLSKVLSAPSAAASSVSQGGRRILEVVTHSSVPGRTRRKGTKSDRVLGGPVVEEPGEGDLHEEERESTKGSAADVDEFRKMFGLPDKEVLLTRLPAYLFRGLPIYGHVFISSSYFCFRSAGLLTAKTKMILPLNDIIGVSKHRSYRIGYSGLMVIIKGHEEVFFELNNSERRDACLDKLEEQRDIVKRQRRAQAEKDKDKEGDGSQEHQQLRDLLDLSESRSAGQSPLDLPHPRSEAVQGQPPIMFSSTTSDFITFKPDESLRITCLTIGSRGDVQPYIALCKGLMAQGHKCKIASHGEYRKWVEGHGIEFSAVGGDPAELMQLMISHDFFTISFMKEAVGRFRGWLDDLLASAWKACQDSDMLIESPSAIAGYHVAEALRIPYYRAFTMPWSRTRAYPHAFAVPEVHMGGGYNYMTYTMFDQVFWRATSSQVNRWRRETLKLKPTSLEAMQQHKIPFLYNFSPVVIPPPLDWRENIHVTGYWWLDNPDDSQSSKWEPPEELTKWLNEAKDNDKKVVFIGFGSIIIPDPLEMTRVVVEAAEKAGVYAIVAKGWSDRGGGKNGDDEPDEEAKKKQEENEKRHQELMDKPFIFSVKSIPHDWLFPRIAAAVHHGGAGTTGASLRAGLPTIIKPFFGDQHFYADRVSTLGIGTHIRNFTVENLTNALTTAVSDEKQIERARLAGEEICKEDGVATAIECIYRDLEYARSLIPPKTTALVEGEVPEAEVDSDSSDDSSSSSTSSSDDDDGDDEKEDEKERLQARDAAAEEKSRPASSAPPSRDKAASGTGAVTPTRSTTAPGSPSQHNESRTTSSDEGWDVMSRGSAADTAVSASWEEGADASRASSVARSARSAHEGGAADERAVAGGEEDGGSGLTARMLGFLGKPVKVIKKDDVHR</sequence>
<evidence type="ECO:0000256" key="10">
    <source>
        <dbReference type="ARBA" id="ARBA00022737"/>
    </source>
</evidence>
<keyword evidence="7" id="KW-0444">Lipid biosynthesis</keyword>
<evidence type="ECO:0000256" key="13">
    <source>
        <dbReference type="ARBA" id="ARBA00023098"/>
    </source>
</evidence>
<evidence type="ECO:0000256" key="17">
    <source>
        <dbReference type="ARBA" id="ARBA00029843"/>
    </source>
</evidence>
<comment type="catalytic activity">
    <reaction evidence="18">
        <text>ergosterol + UDP-alpha-D-glucose = ergosteryl 3-beta-D-glucoside + UDP + H(+)</text>
        <dbReference type="Rhea" id="RHEA:61836"/>
        <dbReference type="ChEBI" id="CHEBI:15378"/>
        <dbReference type="ChEBI" id="CHEBI:16933"/>
        <dbReference type="ChEBI" id="CHEBI:52973"/>
        <dbReference type="ChEBI" id="CHEBI:58223"/>
        <dbReference type="ChEBI" id="CHEBI:58885"/>
    </reaction>
    <physiologicalReaction direction="left-to-right" evidence="18">
        <dbReference type="Rhea" id="RHEA:61837"/>
    </physiologicalReaction>
</comment>
<feature type="compositionally biased region" description="Gly residues" evidence="20">
    <location>
        <begin position="29"/>
        <end position="38"/>
    </location>
</feature>
<dbReference type="SUPFAM" id="SSF53756">
    <property type="entry name" value="UDP-Glycosyltransferase/glycogen phosphorylase"/>
    <property type="match status" value="1"/>
</dbReference>
<dbReference type="Gene3D" id="3.40.50.2000">
    <property type="entry name" value="Glycogen Phosphorylase B"/>
    <property type="match status" value="2"/>
</dbReference>
<feature type="compositionally biased region" description="Acidic residues" evidence="20">
    <location>
        <begin position="354"/>
        <end position="371"/>
    </location>
</feature>
<evidence type="ECO:0000256" key="15">
    <source>
        <dbReference type="ARBA" id="ARBA00023166"/>
    </source>
</evidence>
<evidence type="ECO:0000256" key="9">
    <source>
        <dbReference type="ARBA" id="ARBA00022679"/>
    </source>
</evidence>
<feature type="compositionally biased region" description="Low complexity" evidence="20">
    <location>
        <begin position="864"/>
        <end position="879"/>
    </location>
</feature>
<feature type="compositionally biased region" description="Polar residues" evidence="20">
    <location>
        <begin position="736"/>
        <end position="751"/>
    </location>
</feature>
<feature type="compositionally biased region" description="Low complexity" evidence="20">
    <location>
        <begin position="1700"/>
        <end position="1710"/>
    </location>
</feature>
<feature type="region of interest" description="Disordered" evidence="20">
    <location>
        <begin position="1"/>
        <end position="390"/>
    </location>
</feature>
<dbReference type="FunFam" id="3.40.50.2000:FF:000009">
    <property type="entry name" value="Sterol 3-beta-glucosyltransferase UGT80A2"/>
    <property type="match status" value="1"/>
</dbReference>
<evidence type="ECO:0000256" key="4">
    <source>
        <dbReference type="ARBA" id="ARBA00012650"/>
    </source>
</evidence>
<dbReference type="InterPro" id="IPR010610">
    <property type="entry name" value="EryCIII-like_C"/>
</dbReference>
<dbReference type="SMART" id="SM00233">
    <property type="entry name" value="PH"/>
    <property type="match status" value="1"/>
</dbReference>
<comment type="subcellular location">
    <subcellularLocation>
        <location evidence="2">Cytoplasm</location>
    </subcellularLocation>
    <subcellularLocation>
        <location evidence="1">Membrane</location>
        <topology evidence="1">Peripheral membrane protein</topology>
    </subcellularLocation>
</comment>
<dbReference type="PANTHER" id="PTHR48050">
    <property type="entry name" value="STEROL 3-BETA-GLUCOSYLTRANSFERASE"/>
    <property type="match status" value="1"/>
</dbReference>
<evidence type="ECO:0000256" key="1">
    <source>
        <dbReference type="ARBA" id="ARBA00004170"/>
    </source>
</evidence>
<feature type="compositionally biased region" description="Basic and acidic residues" evidence="20">
    <location>
        <begin position="1712"/>
        <end position="1723"/>
    </location>
</feature>
<dbReference type="InterPro" id="IPR001849">
    <property type="entry name" value="PH_domain"/>
</dbReference>
<dbReference type="CDD" id="cd13216">
    <property type="entry name" value="PH-GRAM2_AGT26"/>
    <property type="match status" value="1"/>
</dbReference>
<dbReference type="PROSITE" id="PS50003">
    <property type="entry name" value="PH_DOMAIN"/>
    <property type="match status" value="1"/>
</dbReference>
<evidence type="ECO:0000256" key="14">
    <source>
        <dbReference type="ARBA" id="ARBA00023136"/>
    </source>
</evidence>
<feature type="region of interest" description="Disordered" evidence="20">
    <location>
        <begin position="1581"/>
        <end position="1738"/>
    </location>
</feature>
<keyword evidence="16" id="KW-0753">Steroid metabolism</keyword>
<feature type="region of interest" description="Disordered" evidence="20">
    <location>
        <begin position="1049"/>
        <end position="1071"/>
    </location>
</feature>
<dbReference type="InterPro" id="IPR011993">
    <property type="entry name" value="PH-like_dom_sf"/>
</dbReference>
<dbReference type="CDD" id="cd13215">
    <property type="entry name" value="PH-GRAM1_AGT26"/>
    <property type="match status" value="1"/>
</dbReference>
<dbReference type="GO" id="GO:0016126">
    <property type="term" value="P:sterol biosynthetic process"/>
    <property type="evidence" value="ECO:0007669"/>
    <property type="project" value="UniProtKB-KW"/>
</dbReference>
<feature type="compositionally biased region" description="Low complexity" evidence="20">
    <location>
        <begin position="85"/>
        <end position="110"/>
    </location>
</feature>
<feature type="domain" description="PH" evidence="21">
    <location>
        <begin position="454"/>
        <end position="548"/>
    </location>
</feature>
<dbReference type="GO" id="GO:0016020">
    <property type="term" value="C:membrane"/>
    <property type="evidence" value="ECO:0007669"/>
    <property type="project" value="UniProtKB-SubCell"/>
</dbReference>
<comment type="caution">
    <text evidence="22">The sequence shown here is derived from an EMBL/GenBank/DDBJ whole genome shotgun (WGS) entry which is preliminary data.</text>
</comment>
<dbReference type="FunFam" id="2.30.29.30:FF:000303">
    <property type="entry name" value="Sterol 3-beta-glucosyltransferase"/>
    <property type="match status" value="1"/>
</dbReference>
<dbReference type="InterPro" id="IPR048066">
    <property type="entry name" value="ATG26_PH_GRAM1"/>
</dbReference>
<accession>A0A5C5G773</accession>
<feature type="compositionally biased region" description="Low complexity" evidence="20">
    <location>
        <begin position="630"/>
        <end position="643"/>
    </location>
</feature>
<gene>
    <name evidence="22" type="ORF">DMC30DRAFT_413467</name>
</gene>
<dbReference type="FunFam" id="2.30.29.30:FF:000391">
    <property type="entry name" value="Sterol 3-beta-glucosyltransferase"/>
    <property type="match status" value="1"/>
</dbReference>
<keyword evidence="9 22" id="KW-0808">Transferase</keyword>
<evidence type="ECO:0000256" key="16">
    <source>
        <dbReference type="ARBA" id="ARBA00023221"/>
    </source>
</evidence>
<reference evidence="22 23" key="1">
    <citation type="submission" date="2019-03" db="EMBL/GenBank/DDBJ databases">
        <title>Rhodosporidium diobovatum UCD-FST 08-225 genome sequencing, assembly, and annotation.</title>
        <authorList>
            <person name="Fakankun I.U."/>
            <person name="Fristensky B."/>
            <person name="Levin D.B."/>
        </authorList>
    </citation>
    <scope>NUCLEOTIDE SEQUENCE [LARGE SCALE GENOMIC DNA]</scope>
    <source>
        <strain evidence="22 23">UCD-FST 08-225</strain>
    </source>
</reference>
<feature type="compositionally biased region" description="Basic and acidic residues" evidence="20">
    <location>
        <begin position="153"/>
        <end position="173"/>
    </location>
</feature>
<dbReference type="Proteomes" id="UP000311382">
    <property type="component" value="Unassembled WGS sequence"/>
</dbReference>
<dbReference type="Gene3D" id="2.30.29.30">
    <property type="entry name" value="Pleckstrin-homology domain (PH domain)/Phosphotyrosine-binding domain (PTB)"/>
    <property type="match status" value="2"/>
</dbReference>
<feature type="compositionally biased region" description="Basic and acidic residues" evidence="20">
    <location>
        <begin position="294"/>
        <end position="316"/>
    </location>
</feature>
<dbReference type="InterPro" id="IPR004182">
    <property type="entry name" value="GRAM"/>
</dbReference>
<dbReference type="EC" id="2.4.1.173" evidence="4"/>
<dbReference type="OrthoDB" id="10261837at2759"/>
<dbReference type="FunFam" id="3.40.50.2000:FF:000029">
    <property type="entry name" value="Sterol 3-beta-glucosyltransferase"/>
    <property type="match status" value="1"/>
</dbReference>
<keyword evidence="10" id="KW-0677">Repeat</keyword>
<evidence type="ECO:0000256" key="7">
    <source>
        <dbReference type="ARBA" id="ARBA00022516"/>
    </source>
</evidence>
<evidence type="ECO:0000256" key="8">
    <source>
        <dbReference type="ARBA" id="ARBA00022676"/>
    </source>
</evidence>
<evidence type="ECO:0000259" key="21">
    <source>
        <dbReference type="PROSITE" id="PS50003"/>
    </source>
</evidence>
<keyword evidence="12" id="KW-0756">Sterol biosynthesis</keyword>
<evidence type="ECO:0000256" key="12">
    <source>
        <dbReference type="ARBA" id="ARBA00023011"/>
    </source>
</evidence>
<dbReference type="STRING" id="5288.A0A5C5G773"/>
<feature type="compositionally biased region" description="Low complexity" evidence="20">
    <location>
        <begin position="768"/>
        <end position="779"/>
    </location>
</feature>
<dbReference type="InterPro" id="IPR002213">
    <property type="entry name" value="UDP_glucos_trans"/>
</dbReference>
<keyword evidence="23" id="KW-1185">Reference proteome</keyword>
<proteinExistence type="inferred from homology"/>
<dbReference type="EMBL" id="SOZI01000004">
    <property type="protein sequence ID" value="TNY24234.1"/>
    <property type="molecule type" value="Genomic_DNA"/>
</dbReference>
<feature type="compositionally biased region" description="Basic and acidic residues" evidence="20">
    <location>
        <begin position="708"/>
        <end position="722"/>
    </location>
</feature>
<name>A0A5C5G773_9BASI</name>
<dbReference type="CDD" id="cd03784">
    <property type="entry name" value="GT1_Gtf-like"/>
    <property type="match status" value="1"/>
</dbReference>
<feature type="region of interest" description="Disordered" evidence="20">
    <location>
        <begin position="1418"/>
        <end position="1444"/>
    </location>
</feature>
<comment type="catalytic activity">
    <reaction evidence="19">
        <text>a sterol + UDP-alpha-D-glucose = a sterol 3-beta-D-glucoside + UDP + H(+)</text>
        <dbReference type="Rhea" id="RHEA:22724"/>
        <dbReference type="ChEBI" id="CHEBI:15378"/>
        <dbReference type="ChEBI" id="CHEBI:15889"/>
        <dbReference type="ChEBI" id="CHEBI:37424"/>
        <dbReference type="ChEBI" id="CHEBI:58223"/>
        <dbReference type="ChEBI" id="CHEBI:58885"/>
        <dbReference type="EC" id="2.4.1.173"/>
    </reaction>
    <physiologicalReaction direction="left-to-right" evidence="19">
        <dbReference type="Rhea" id="RHEA:22725"/>
    </physiologicalReaction>
</comment>
<dbReference type="GO" id="GO:0016906">
    <property type="term" value="F:sterol 3-beta-glucosyltransferase activity"/>
    <property type="evidence" value="ECO:0007669"/>
    <property type="project" value="UniProtKB-EC"/>
</dbReference>
<evidence type="ECO:0000256" key="3">
    <source>
        <dbReference type="ARBA" id="ARBA00006962"/>
    </source>
</evidence>
<evidence type="ECO:0000313" key="23">
    <source>
        <dbReference type="Proteomes" id="UP000311382"/>
    </source>
</evidence>
<dbReference type="PANTHER" id="PTHR48050:SF25">
    <property type="entry name" value="STEROL 3-BETA-GLUCOSYLTRANSFERASE"/>
    <property type="match status" value="1"/>
</dbReference>
<dbReference type="InterPro" id="IPR004276">
    <property type="entry name" value="GlycoTrans_28_N"/>
</dbReference>
<evidence type="ECO:0000256" key="19">
    <source>
        <dbReference type="ARBA" id="ARBA00049453"/>
    </source>
</evidence>
<feature type="region of interest" description="Disordered" evidence="20">
    <location>
        <begin position="623"/>
        <end position="933"/>
    </location>
</feature>
<dbReference type="SMART" id="SM00568">
    <property type="entry name" value="GRAM"/>
    <property type="match status" value="2"/>
</dbReference>
<evidence type="ECO:0000256" key="11">
    <source>
        <dbReference type="ARBA" id="ARBA00022955"/>
    </source>
</evidence>
<feature type="compositionally biased region" description="Polar residues" evidence="20">
    <location>
        <begin position="1648"/>
        <end position="1674"/>
    </location>
</feature>
<dbReference type="InterPro" id="IPR050426">
    <property type="entry name" value="Glycosyltransferase_28"/>
</dbReference>
<keyword evidence="15" id="KW-1207">Sterol metabolism</keyword>
<protein>
    <recommendedName>
        <fullName evidence="5">Sterol 3-beta-glucosyltransferase</fullName>
        <ecNumber evidence="4">2.4.1.173</ecNumber>
    </recommendedName>
    <alternativeName>
        <fullName evidence="17">Autophagy-related protein 26</fullName>
    </alternativeName>
</protein>
<dbReference type="Pfam" id="PF06722">
    <property type="entry name" value="EryCIII-like_C"/>
    <property type="match status" value="1"/>
</dbReference>
<dbReference type="GO" id="GO:0005737">
    <property type="term" value="C:cytoplasm"/>
    <property type="evidence" value="ECO:0007669"/>
    <property type="project" value="UniProtKB-SubCell"/>
</dbReference>
<keyword evidence="8" id="KW-0328">Glycosyltransferase</keyword>
<feature type="compositionally biased region" description="Basic and acidic residues" evidence="20">
    <location>
        <begin position="920"/>
        <end position="930"/>
    </location>
</feature>
<feature type="compositionally biased region" description="Basic and acidic residues" evidence="20">
    <location>
        <begin position="372"/>
        <end position="387"/>
    </location>
</feature>
<organism evidence="22 23">
    <name type="scientific">Rhodotorula diobovata</name>
    <dbReference type="NCBI Taxonomy" id="5288"/>
    <lineage>
        <taxon>Eukaryota</taxon>
        <taxon>Fungi</taxon>
        <taxon>Dikarya</taxon>
        <taxon>Basidiomycota</taxon>
        <taxon>Pucciniomycotina</taxon>
        <taxon>Microbotryomycetes</taxon>
        <taxon>Sporidiobolales</taxon>
        <taxon>Sporidiobolaceae</taxon>
        <taxon>Rhodotorula</taxon>
    </lineage>
</organism>
<feature type="compositionally biased region" description="Pro residues" evidence="20">
    <location>
        <begin position="831"/>
        <end position="848"/>
    </location>
</feature>
<comment type="similarity">
    <text evidence="3">Belongs to the glycosyltransferase 28 family.</text>
</comment>
<feature type="compositionally biased region" description="Low complexity" evidence="20">
    <location>
        <begin position="225"/>
        <end position="251"/>
    </location>
</feature>
<dbReference type="Pfam" id="PF02893">
    <property type="entry name" value="GRAM"/>
    <property type="match status" value="2"/>
</dbReference>
<feature type="compositionally biased region" description="Basic residues" evidence="20">
    <location>
        <begin position="202"/>
        <end position="223"/>
    </location>
</feature>
<feature type="compositionally biased region" description="Low complexity" evidence="20">
    <location>
        <begin position="692"/>
        <end position="706"/>
    </location>
</feature>
<keyword evidence="6" id="KW-0963">Cytoplasm</keyword>
<dbReference type="InterPro" id="IPR048065">
    <property type="entry name" value="ATG26_PH_GRAM2"/>
</dbReference>
<dbReference type="Pfam" id="PF00169">
    <property type="entry name" value="PH"/>
    <property type="match status" value="1"/>
</dbReference>
<keyword evidence="13" id="KW-0443">Lipid metabolism</keyword>
<feature type="region of interest" description="Disordered" evidence="20">
    <location>
        <begin position="1084"/>
        <end position="1104"/>
    </location>
</feature>
<evidence type="ECO:0000256" key="20">
    <source>
        <dbReference type="SAM" id="MobiDB-lite"/>
    </source>
</evidence>
<keyword evidence="11" id="KW-0752">Steroid biosynthesis</keyword>
<evidence type="ECO:0000256" key="5">
    <source>
        <dbReference type="ARBA" id="ARBA00017894"/>
    </source>
</evidence>
<feature type="compositionally biased region" description="Low complexity" evidence="20">
    <location>
        <begin position="811"/>
        <end position="830"/>
    </location>
</feature>